<dbReference type="Proteomes" id="UP000182829">
    <property type="component" value="Unassembled WGS sequence"/>
</dbReference>
<dbReference type="EMBL" id="FORO01000008">
    <property type="protein sequence ID" value="SFI87738.1"/>
    <property type="molecule type" value="Genomic_DNA"/>
</dbReference>
<accession>A0A1I3LSI0</accession>
<reference evidence="1 2" key="1">
    <citation type="submission" date="2016-10" db="EMBL/GenBank/DDBJ databases">
        <authorList>
            <person name="de Groot N.N."/>
        </authorList>
    </citation>
    <scope>NUCLEOTIDE SEQUENCE [LARGE SCALE GENOMIC DNA]</scope>
    <source>
        <strain evidence="1 2">SP2</strain>
    </source>
</reference>
<proteinExistence type="predicted"/>
<organism evidence="1 2">
    <name type="scientific">Natronobacterium gregoryi</name>
    <dbReference type="NCBI Taxonomy" id="44930"/>
    <lineage>
        <taxon>Archaea</taxon>
        <taxon>Methanobacteriati</taxon>
        <taxon>Methanobacteriota</taxon>
        <taxon>Stenosarchaea group</taxon>
        <taxon>Halobacteria</taxon>
        <taxon>Halobacteriales</taxon>
        <taxon>Natrialbaceae</taxon>
        <taxon>Natronobacterium</taxon>
    </lineage>
</organism>
<sequence>MEPKIPLLIFCILLQDRSDGVRYLLEGDIVSLSEVSVPGRLEVTKRLAEVVCCVVGHLRDPQ</sequence>
<name>A0A1I3LSI0_9EURY</name>
<dbReference type="AlphaFoldDB" id="A0A1I3LSI0"/>
<evidence type="ECO:0000313" key="1">
    <source>
        <dbReference type="EMBL" id="SFI87738.1"/>
    </source>
</evidence>
<protein>
    <submittedName>
        <fullName evidence="1">Uncharacterized protein</fullName>
    </submittedName>
</protein>
<gene>
    <name evidence="1" type="ORF">SAMN05443661_10832</name>
</gene>
<evidence type="ECO:0000313" key="2">
    <source>
        <dbReference type="Proteomes" id="UP000182829"/>
    </source>
</evidence>